<protein>
    <submittedName>
        <fullName evidence="1">Uncharacterized protein</fullName>
    </submittedName>
</protein>
<evidence type="ECO:0000313" key="1">
    <source>
        <dbReference type="EMBL" id="MBX69121.1"/>
    </source>
</evidence>
<organism evidence="1">
    <name type="scientific">Rhizophora mucronata</name>
    <name type="common">Asiatic mangrove</name>
    <dbReference type="NCBI Taxonomy" id="61149"/>
    <lineage>
        <taxon>Eukaryota</taxon>
        <taxon>Viridiplantae</taxon>
        <taxon>Streptophyta</taxon>
        <taxon>Embryophyta</taxon>
        <taxon>Tracheophyta</taxon>
        <taxon>Spermatophyta</taxon>
        <taxon>Magnoliopsida</taxon>
        <taxon>eudicotyledons</taxon>
        <taxon>Gunneridae</taxon>
        <taxon>Pentapetalae</taxon>
        <taxon>rosids</taxon>
        <taxon>fabids</taxon>
        <taxon>Malpighiales</taxon>
        <taxon>Rhizophoraceae</taxon>
        <taxon>Rhizophora</taxon>
    </lineage>
</organism>
<reference evidence="1" key="1">
    <citation type="submission" date="2018-02" db="EMBL/GenBank/DDBJ databases">
        <title>Rhizophora mucronata_Transcriptome.</title>
        <authorList>
            <person name="Meera S.P."/>
            <person name="Sreeshan A."/>
            <person name="Augustine A."/>
        </authorList>
    </citation>
    <scope>NUCLEOTIDE SEQUENCE</scope>
    <source>
        <tissue evidence="1">Leaf</tissue>
    </source>
</reference>
<dbReference type="EMBL" id="GGEC01088637">
    <property type="protein sequence ID" value="MBX69121.1"/>
    <property type="molecule type" value="Transcribed_RNA"/>
</dbReference>
<proteinExistence type="predicted"/>
<name>A0A2P2QQE9_RHIMU</name>
<dbReference type="AlphaFoldDB" id="A0A2P2QQE9"/>
<accession>A0A2P2QQE9</accession>
<sequence length="53" mass="5978">MPERDTLLRYRSTNNKATVNVCLTQNNPSVAANYSRVCTLCIVLSIKHCQSYS</sequence>